<organism evidence="2 3">
    <name type="scientific">Bacteroides salyersiae</name>
    <dbReference type="NCBI Taxonomy" id="291644"/>
    <lineage>
        <taxon>Bacteria</taxon>
        <taxon>Pseudomonadati</taxon>
        <taxon>Bacteroidota</taxon>
        <taxon>Bacteroidia</taxon>
        <taxon>Bacteroidales</taxon>
        <taxon>Bacteroidaceae</taxon>
        <taxon>Bacteroides</taxon>
    </lineage>
</organism>
<protein>
    <submittedName>
        <fullName evidence="2">DUF4840 domain-containing protein</fullName>
    </submittedName>
</protein>
<evidence type="ECO:0000256" key="1">
    <source>
        <dbReference type="SAM" id="SignalP"/>
    </source>
</evidence>
<dbReference type="InterPro" id="IPR032293">
    <property type="entry name" value="DUF4840"/>
</dbReference>
<keyword evidence="1" id="KW-0732">Signal</keyword>
<reference evidence="2 3" key="1">
    <citation type="journal article" date="2019" name="Nat. Med.">
        <title>A library of human gut bacterial isolates paired with longitudinal multiomics data enables mechanistic microbiome research.</title>
        <authorList>
            <person name="Poyet M."/>
            <person name="Groussin M."/>
            <person name="Gibbons S.M."/>
            <person name="Avila-Pacheco J."/>
            <person name="Jiang X."/>
            <person name="Kearney S.M."/>
            <person name="Perrotta A.R."/>
            <person name="Berdy B."/>
            <person name="Zhao S."/>
            <person name="Lieberman T.D."/>
            <person name="Swanson P.K."/>
            <person name="Smith M."/>
            <person name="Roesemann S."/>
            <person name="Alexander J.E."/>
            <person name="Rich S.A."/>
            <person name="Livny J."/>
            <person name="Vlamakis H."/>
            <person name="Clish C."/>
            <person name="Bullock K."/>
            <person name="Deik A."/>
            <person name="Scott J."/>
            <person name="Pierce K.A."/>
            <person name="Xavier R.J."/>
            <person name="Alm E.J."/>
        </authorList>
    </citation>
    <scope>NUCLEOTIDE SEQUENCE [LARGE SCALE GENOMIC DNA]</scope>
    <source>
        <strain evidence="2 3">BIOML-A10</strain>
    </source>
</reference>
<accession>A0A7J4XDD0</accession>
<dbReference type="Proteomes" id="UP000422221">
    <property type="component" value="Unassembled WGS sequence"/>
</dbReference>
<dbReference type="AlphaFoldDB" id="A0A7J4XDD0"/>
<comment type="caution">
    <text evidence="2">The sequence shown here is derived from an EMBL/GenBank/DDBJ whole genome shotgun (WGS) entry which is preliminary data.</text>
</comment>
<dbReference type="GeneID" id="93114313"/>
<dbReference type="EMBL" id="VWMK01000030">
    <property type="protein sequence ID" value="KAA3757843.1"/>
    <property type="molecule type" value="Genomic_DNA"/>
</dbReference>
<name>A0A7J4XDD0_9BACE</name>
<dbReference type="RefSeq" id="WP_007482473.1">
    <property type="nucleotide sequence ID" value="NZ_CAXSTI010000035.1"/>
</dbReference>
<gene>
    <name evidence="2" type="ORF">F3F73_21400</name>
</gene>
<dbReference type="Pfam" id="PF16128">
    <property type="entry name" value="DUF4840"/>
    <property type="match status" value="1"/>
</dbReference>
<sequence length="215" mass="23573">MKKVFKLMKLFVLVLLLGCSFSFVACNDDENVPQLPDEVTTETMFGNYDGKMFTTIVSPLASSGTDVAAKVDNDTIHFESFPVRDIILSIVKDEGLTDQIMEAIGDVSYKVGYEPTLTTAKDSINFILDPKPLSLSITMPSATEDGEPETLVVEVKVEPGKIAGYAVENANMKFNFAATEVLLGEGEEQSKLPEFAPITFNFDMNQTKAESTVFK</sequence>
<feature type="chain" id="PRO_5029798523" evidence="1">
    <location>
        <begin position="26"/>
        <end position="215"/>
    </location>
</feature>
<proteinExistence type="predicted"/>
<feature type="signal peptide" evidence="1">
    <location>
        <begin position="1"/>
        <end position="25"/>
    </location>
</feature>
<evidence type="ECO:0000313" key="3">
    <source>
        <dbReference type="Proteomes" id="UP000422221"/>
    </source>
</evidence>
<evidence type="ECO:0000313" key="2">
    <source>
        <dbReference type="EMBL" id="KAA3757843.1"/>
    </source>
</evidence>
<dbReference type="PROSITE" id="PS51257">
    <property type="entry name" value="PROKAR_LIPOPROTEIN"/>
    <property type="match status" value="1"/>
</dbReference>